<organism evidence="2 3">
    <name type="scientific">Streptomyces rubradiris</name>
    <name type="common">Streptomyces achromogenes subsp. rubradiris</name>
    <dbReference type="NCBI Taxonomy" id="285531"/>
    <lineage>
        <taxon>Bacteria</taxon>
        <taxon>Bacillati</taxon>
        <taxon>Actinomycetota</taxon>
        <taxon>Actinomycetes</taxon>
        <taxon>Kitasatosporales</taxon>
        <taxon>Streptomycetaceae</taxon>
        <taxon>Streptomyces</taxon>
    </lineage>
</organism>
<evidence type="ECO:0000313" key="2">
    <source>
        <dbReference type="EMBL" id="GHI52104.1"/>
    </source>
</evidence>
<feature type="region of interest" description="Disordered" evidence="1">
    <location>
        <begin position="69"/>
        <end position="95"/>
    </location>
</feature>
<name>A0ABQ3R8D1_STRRR</name>
<dbReference type="Proteomes" id="UP000646738">
    <property type="component" value="Unassembled WGS sequence"/>
</dbReference>
<reference evidence="3" key="1">
    <citation type="submission" date="2023-07" db="EMBL/GenBank/DDBJ databases">
        <title>Whole genome shotgun sequence of Streptomyces achromogenes subsp. rubradiris NBRC 14000.</title>
        <authorList>
            <person name="Komaki H."/>
            <person name="Tamura T."/>
        </authorList>
    </citation>
    <scope>NUCLEOTIDE SEQUENCE [LARGE SCALE GENOMIC DNA]</scope>
    <source>
        <strain evidence="3">NBRC 14000</strain>
    </source>
</reference>
<dbReference type="EMBL" id="BNEA01000007">
    <property type="protein sequence ID" value="GHI52104.1"/>
    <property type="molecule type" value="Genomic_DNA"/>
</dbReference>
<proteinExistence type="predicted"/>
<feature type="compositionally biased region" description="Basic residues" evidence="1">
    <location>
        <begin position="76"/>
        <end position="95"/>
    </location>
</feature>
<accession>A0ABQ3R8D1</accession>
<comment type="caution">
    <text evidence="2">The sequence shown here is derived from an EMBL/GenBank/DDBJ whole genome shotgun (WGS) entry which is preliminary data.</text>
</comment>
<keyword evidence="3" id="KW-1185">Reference proteome</keyword>
<protein>
    <submittedName>
        <fullName evidence="2">Uncharacterized protein</fullName>
    </submittedName>
</protein>
<gene>
    <name evidence="2" type="ORF">Srubr_19500</name>
</gene>
<sequence length="95" mass="10767">MHEAPARSVNAAARQVRDLARMAQALVALADMPSPPAPRLPFRSDALADIEKARSDHLDELRRFATLSASTDHTKAIRHARAPHHQPYRRHHRRQ</sequence>
<evidence type="ECO:0000313" key="3">
    <source>
        <dbReference type="Proteomes" id="UP000646738"/>
    </source>
</evidence>
<evidence type="ECO:0000256" key="1">
    <source>
        <dbReference type="SAM" id="MobiDB-lite"/>
    </source>
</evidence>